<proteinExistence type="predicted"/>
<dbReference type="InterPro" id="IPR002481">
    <property type="entry name" value="FUR"/>
</dbReference>
<dbReference type="InterPro" id="IPR036390">
    <property type="entry name" value="WH_DNA-bd_sf"/>
</dbReference>
<evidence type="ECO:0000313" key="1">
    <source>
        <dbReference type="EMBL" id="SVD73928.1"/>
    </source>
</evidence>
<name>A0A382XUH2_9ZZZZ</name>
<accession>A0A382XUH2</accession>
<dbReference type="AlphaFoldDB" id="A0A382XUH2"/>
<gene>
    <name evidence="1" type="ORF">METZ01_LOCUS426782</name>
</gene>
<evidence type="ECO:0008006" key="2">
    <source>
        <dbReference type="Google" id="ProtNLM"/>
    </source>
</evidence>
<dbReference type="Gene3D" id="1.10.10.10">
    <property type="entry name" value="Winged helix-like DNA-binding domain superfamily/Winged helix DNA-binding domain"/>
    <property type="match status" value="1"/>
</dbReference>
<dbReference type="GO" id="GO:0045892">
    <property type="term" value="P:negative regulation of DNA-templated transcription"/>
    <property type="evidence" value="ECO:0007669"/>
    <property type="project" value="TreeGrafter"/>
</dbReference>
<dbReference type="GO" id="GO:1900376">
    <property type="term" value="P:regulation of secondary metabolite biosynthetic process"/>
    <property type="evidence" value="ECO:0007669"/>
    <property type="project" value="TreeGrafter"/>
</dbReference>
<organism evidence="1">
    <name type="scientific">marine metagenome</name>
    <dbReference type="NCBI Taxonomy" id="408172"/>
    <lineage>
        <taxon>unclassified sequences</taxon>
        <taxon>metagenomes</taxon>
        <taxon>ecological metagenomes</taxon>
    </lineage>
</organism>
<dbReference type="Pfam" id="PF01475">
    <property type="entry name" value="FUR"/>
    <property type="match status" value="1"/>
</dbReference>
<dbReference type="SUPFAM" id="SSF46785">
    <property type="entry name" value="Winged helix' DNA-binding domain"/>
    <property type="match status" value="1"/>
</dbReference>
<dbReference type="PANTHER" id="PTHR33202:SF7">
    <property type="entry name" value="FERRIC UPTAKE REGULATION PROTEIN"/>
    <property type="match status" value="1"/>
</dbReference>
<dbReference type="PANTHER" id="PTHR33202">
    <property type="entry name" value="ZINC UPTAKE REGULATION PROTEIN"/>
    <property type="match status" value="1"/>
</dbReference>
<dbReference type="EMBL" id="UINC01170071">
    <property type="protein sequence ID" value="SVD73928.1"/>
    <property type="molecule type" value="Genomic_DNA"/>
</dbReference>
<feature type="non-terminal residue" evidence="1">
    <location>
        <position position="108"/>
    </location>
</feature>
<protein>
    <recommendedName>
        <fullName evidence="2">Transcriptional repressor</fullName>
    </recommendedName>
</protein>
<dbReference type="GO" id="GO:0008270">
    <property type="term" value="F:zinc ion binding"/>
    <property type="evidence" value="ECO:0007669"/>
    <property type="project" value="TreeGrafter"/>
</dbReference>
<dbReference type="GO" id="GO:0000976">
    <property type="term" value="F:transcription cis-regulatory region binding"/>
    <property type="evidence" value="ECO:0007669"/>
    <property type="project" value="TreeGrafter"/>
</dbReference>
<reference evidence="1" key="1">
    <citation type="submission" date="2018-05" db="EMBL/GenBank/DDBJ databases">
        <authorList>
            <person name="Lanie J.A."/>
            <person name="Ng W.-L."/>
            <person name="Kazmierczak K.M."/>
            <person name="Andrzejewski T.M."/>
            <person name="Davidsen T.M."/>
            <person name="Wayne K.J."/>
            <person name="Tettelin H."/>
            <person name="Glass J.I."/>
            <person name="Rusch D."/>
            <person name="Podicherti R."/>
            <person name="Tsui H.-C.T."/>
            <person name="Winkler M.E."/>
        </authorList>
    </citation>
    <scope>NUCLEOTIDE SEQUENCE</scope>
</reference>
<dbReference type="InterPro" id="IPR036388">
    <property type="entry name" value="WH-like_DNA-bd_sf"/>
</dbReference>
<dbReference type="GO" id="GO:0003700">
    <property type="term" value="F:DNA-binding transcription factor activity"/>
    <property type="evidence" value="ECO:0007669"/>
    <property type="project" value="InterPro"/>
</dbReference>
<sequence length="108" mass="12314">MIYKSVCKVDTHPTAADVFNMAHPYIKNISMGTIYRNLSQLAENNMIIEININGITHYDGNISSHQHFVCNECGSIFYCHTQNNWNTDIVQGINEYDIQNIDIIFSGL</sequence>